<reference evidence="2 3" key="1">
    <citation type="submission" date="2013-02" db="EMBL/GenBank/DDBJ databases">
        <title>The Genome Sequence of Enterococcus phoeniculicola BAA-412.</title>
        <authorList>
            <consortium name="The Broad Institute Genome Sequencing Platform"/>
            <consortium name="The Broad Institute Genome Sequencing Center for Infectious Disease"/>
            <person name="Earl A.M."/>
            <person name="Gilmore M.S."/>
            <person name="Lebreton F."/>
            <person name="Walker B."/>
            <person name="Young S.K."/>
            <person name="Zeng Q."/>
            <person name="Gargeya S."/>
            <person name="Fitzgerald M."/>
            <person name="Haas B."/>
            <person name="Abouelleil A."/>
            <person name="Alvarado L."/>
            <person name="Arachchi H.M."/>
            <person name="Berlin A.M."/>
            <person name="Chapman S.B."/>
            <person name="Dewar J."/>
            <person name="Goldberg J."/>
            <person name="Griggs A."/>
            <person name="Gujja S."/>
            <person name="Hansen M."/>
            <person name="Howarth C."/>
            <person name="Imamovic A."/>
            <person name="Larimer J."/>
            <person name="McCowan C."/>
            <person name="Murphy C."/>
            <person name="Neiman D."/>
            <person name="Pearson M."/>
            <person name="Priest M."/>
            <person name="Roberts A."/>
            <person name="Saif S."/>
            <person name="Shea T."/>
            <person name="Sisk P."/>
            <person name="Sykes S."/>
            <person name="Wortman J."/>
            <person name="Nusbaum C."/>
            <person name="Birren B."/>
        </authorList>
    </citation>
    <scope>NUCLEOTIDE SEQUENCE [LARGE SCALE GENOMIC DNA]</scope>
    <source>
        <strain evidence="2 3">ATCC BAA-412</strain>
    </source>
</reference>
<feature type="domain" description="DUF3885" evidence="1">
    <location>
        <begin position="28"/>
        <end position="192"/>
    </location>
</feature>
<protein>
    <recommendedName>
        <fullName evidence="1">DUF3885 domain-containing protein</fullName>
    </recommendedName>
</protein>
<evidence type="ECO:0000259" key="1">
    <source>
        <dbReference type="Pfam" id="PF13021"/>
    </source>
</evidence>
<proteinExistence type="predicted"/>
<dbReference type="RefSeq" id="WP_010770001.1">
    <property type="nucleotide sequence ID" value="NZ_ASWE01000001.1"/>
</dbReference>
<dbReference type="eggNOG" id="ENOG503086Z">
    <property type="taxonomic scope" value="Bacteria"/>
</dbReference>
<dbReference type="EMBL" id="AJAT01000018">
    <property type="protein sequence ID" value="EOL41806.1"/>
    <property type="molecule type" value="Genomic_DNA"/>
</dbReference>
<name>R3W2W7_9ENTE</name>
<keyword evidence="3" id="KW-1185">Reference proteome</keyword>
<comment type="caution">
    <text evidence="2">The sequence shown here is derived from an EMBL/GenBank/DDBJ whole genome shotgun (WGS) entry which is preliminary data.</text>
</comment>
<dbReference type="InterPro" id="IPR024976">
    <property type="entry name" value="DUF3885"/>
</dbReference>
<gene>
    <name evidence="2" type="ORF">UC3_03371</name>
</gene>
<dbReference type="OrthoDB" id="2183238at2"/>
<dbReference type="PATRIC" id="fig|1158610.3.peg.3365"/>
<evidence type="ECO:0000313" key="2">
    <source>
        <dbReference type="EMBL" id="EOL41806.1"/>
    </source>
</evidence>
<dbReference type="HOGENOM" id="CLU_1270676_0_0_9"/>
<accession>R3W2W7</accession>
<organism evidence="2 3">
    <name type="scientific">Enterococcus phoeniculicola ATCC BAA-412</name>
    <dbReference type="NCBI Taxonomy" id="1158610"/>
    <lineage>
        <taxon>Bacteria</taxon>
        <taxon>Bacillati</taxon>
        <taxon>Bacillota</taxon>
        <taxon>Bacilli</taxon>
        <taxon>Lactobacillales</taxon>
        <taxon>Enterococcaceae</taxon>
        <taxon>Enterococcus</taxon>
    </lineage>
</organism>
<dbReference type="AlphaFoldDB" id="R3W2W7"/>
<dbReference type="Proteomes" id="UP000013785">
    <property type="component" value="Unassembled WGS sequence"/>
</dbReference>
<sequence>MNERQIAEQLAITYLSDFAYNPEKFLLWKGKRSYHFRMNLSYYYVEPAEKITKETLEKTNIFMREVLTSIFQGSSEVVLFSYIYTPKQLNRFFQKTQLHNEYFSFCAEEDVFLRKVKLTIKQPNTLYKLVKSLIYHDFPEWNTAPKLNNKTALLNPQKEILIHVYDDRGCDIFCRNEQDYHALAVLCKEKIESYTQDMAARGYQVIDSPYGVRFKRE</sequence>
<evidence type="ECO:0000313" key="3">
    <source>
        <dbReference type="Proteomes" id="UP000013785"/>
    </source>
</evidence>
<dbReference type="Pfam" id="PF13021">
    <property type="entry name" value="DUF3885"/>
    <property type="match status" value="1"/>
</dbReference>